<proteinExistence type="predicted"/>
<dbReference type="AlphaFoldDB" id="T1A2E3"/>
<reference evidence="1" key="2">
    <citation type="journal article" date="2014" name="ISME J.">
        <title>Microbial stratification in low pH oxic and suboxic macroscopic growths along an acid mine drainage.</title>
        <authorList>
            <person name="Mendez-Garcia C."/>
            <person name="Mesa V."/>
            <person name="Sprenger R.R."/>
            <person name="Richter M."/>
            <person name="Diez M.S."/>
            <person name="Solano J."/>
            <person name="Bargiela R."/>
            <person name="Golyshina O.V."/>
            <person name="Manteca A."/>
            <person name="Ramos J.L."/>
            <person name="Gallego J.R."/>
            <person name="Llorente I."/>
            <person name="Martins Dos Santos V.A."/>
            <person name="Jensen O.N."/>
            <person name="Pelaez A.I."/>
            <person name="Sanchez J."/>
            <person name="Ferrer M."/>
        </authorList>
    </citation>
    <scope>NUCLEOTIDE SEQUENCE</scope>
</reference>
<feature type="non-terminal residue" evidence="1">
    <location>
        <position position="111"/>
    </location>
</feature>
<dbReference type="Gene3D" id="2.60.40.1120">
    <property type="entry name" value="Carboxypeptidase-like, regulatory domain"/>
    <property type="match status" value="1"/>
</dbReference>
<reference evidence="1" key="1">
    <citation type="submission" date="2013-08" db="EMBL/GenBank/DDBJ databases">
        <authorList>
            <person name="Mendez C."/>
            <person name="Richter M."/>
            <person name="Ferrer M."/>
            <person name="Sanchez J."/>
        </authorList>
    </citation>
    <scope>NUCLEOTIDE SEQUENCE</scope>
</reference>
<name>T1A2E3_9ZZZZ</name>
<evidence type="ECO:0000313" key="1">
    <source>
        <dbReference type="EMBL" id="EQD35239.1"/>
    </source>
</evidence>
<organism evidence="1">
    <name type="scientific">mine drainage metagenome</name>
    <dbReference type="NCBI Taxonomy" id="410659"/>
    <lineage>
        <taxon>unclassified sequences</taxon>
        <taxon>metagenomes</taxon>
        <taxon>ecological metagenomes</taxon>
    </lineage>
</organism>
<protein>
    <submittedName>
        <fullName evidence="1">Uncharacterized protein</fullName>
    </submittedName>
</protein>
<comment type="caution">
    <text evidence="1">The sequence shown here is derived from an EMBL/GenBank/DDBJ whole genome shotgun (WGS) entry which is preliminary data.</text>
</comment>
<dbReference type="InterPro" id="IPR008969">
    <property type="entry name" value="CarboxyPept-like_regulatory"/>
</dbReference>
<dbReference type="EMBL" id="AUZZ01009005">
    <property type="protein sequence ID" value="EQD35239.1"/>
    <property type="molecule type" value="Genomic_DNA"/>
</dbReference>
<dbReference type="SUPFAM" id="SSF49464">
    <property type="entry name" value="Carboxypeptidase regulatory domain-like"/>
    <property type="match status" value="1"/>
</dbReference>
<accession>T1A2E3</accession>
<sequence length="111" mass="12415">MPGTYFVNVSAPGFHSRNSTYELSPGHDYSLQYILNPTGQVYSLQGIITDAVQKFPIQGVQVSYGGKIYGYSNNTGFYKIFAAPGTYNLTFSKDYYNSTVITEHMTRNLTE</sequence>
<gene>
    <name evidence="1" type="ORF">B2A_12484</name>
</gene>